<dbReference type="InterPro" id="IPR047975">
    <property type="entry name" value="Heme_bind_FMP"/>
</dbReference>
<reference evidence="1" key="1">
    <citation type="submission" date="2019-07" db="EMBL/GenBank/DDBJ databases">
        <title>Hyphodiscus hymeniophilus genome sequencing and assembly.</title>
        <authorList>
            <person name="Kramer G."/>
            <person name="Nodwell J."/>
        </authorList>
    </citation>
    <scope>NUCLEOTIDE SEQUENCE</scope>
    <source>
        <strain evidence="1">ATCC 34498</strain>
    </source>
</reference>
<evidence type="ECO:0000313" key="2">
    <source>
        <dbReference type="Proteomes" id="UP000785200"/>
    </source>
</evidence>
<keyword evidence="2" id="KW-1185">Reference proteome</keyword>
<accession>A0A9P6VQ52</accession>
<gene>
    <name evidence="1" type="ORF">D0Z07_1967</name>
</gene>
<dbReference type="Proteomes" id="UP000785200">
    <property type="component" value="Unassembled WGS sequence"/>
</dbReference>
<comment type="caution">
    <text evidence="1">The sequence shown here is derived from an EMBL/GenBank/DDBJ whole genome shotgun (WGS) entry which is preliminary data.</text>
</comment>
<dbReference type="AlphaFoldDB" id="A0A9P6VQ52"/>
<name>A0A9P6VQ52_9HELO</name>
<sequence>MDLETNSSPHTITHLALKSNHGVNVQVHQVGDVFDQKPLVAEDATARPLAHAEVSPTSLTIPSGWKIQEVDGKLDPRVKAQQLTTAPPPPLGVLTNFNGNFAGSGFNLIFRPNSGPPTTTTFPNAVSPAPPAPPSENVLELNLTKETLTFSNSLGSVPNRGLEKQNDIFLNGVPYVQSISDVTNIDTGKPDGNPTGIHFEPGLWMHVPSTTTDPTLGESLVRMASIPHGTTINAQCLAPVSSIAGPPGIPSVDITPFVIGSTQQAKPVVFASQTASNTDTPRIPQDLTKFIAEGTINQDILTDPNTVLRNAIIGQTITKTIVFTVSTNPTAPELGGGTANIAFLLGDPVTAAQPQGPNASAVQMSATFWIETVQHKIEVPPFKPGEPPLKLSPSASNAGAHVPVFEINPPHEITIPKTIVVNSIQVQYSQTVFLNFAGLTWPHVSVTTLVPSTDQTVPPSAWN</sequence>
<protein>
    <submittedName>
        <fullName evidence="1">Uncharacterized protein</fullName>
    </submittedName>
</protein>
<organism evidence="1 2">
    <name type="scientific">Hyphodiscus hymeniophilus</name>
    <dbReference type="NCBI Taxonomy" id="353542"/>
    <lineage>
        <taxon>Eukaryota</taxon>
        <taxon>Fungi</taxon>
        <taxon>Dikarya</taxon>
        <taxon>Ascomycota</taxon>
        <taxon>Pezizomycotina</taxon>
        <taxon>Leotiomycetes</taxon>
        <taxon>Helotiales</taxon>
        <taxon>Hyphodiscaceae</taxon>
        <taxon>Hyphodiscus</taxon>
    </lineage>
</organism>
<proteinExistence type="predicted"/>
<evidence type="ECO:0000313" key="1">
    <source>
        <dbReference type="EMBL" id="KAG0651789.1"/>
    </source>
</evidence>
<dbReference type="EMBL" id="VNKQ01000004">
    <property type="protein sequence ID" value="KAG0651789.1"/>
    <property type="molecule type" value="Genomic_DNA"/>
</dbReference>
<dbReference type="NCBIfam" id="NF040572">
    <property type="entry name" value="heme_bind_FMP"/>
    <property type="match status" value="1"/>
</dbReference>
<dbReference type="OrthoDB" id="1933717at2759"/>